<evidence type="ECO:0000256" key="2">
    <source>
        <dbReference type="SAM" id="Phobius"/>
    </source>
</evidence>
<name>A0A2S7K7N4_9PROT</name>
<evidence type="ECO:0000313" key="4">
    <source>
        <dbReference type="EMBL" id="PQA88527.1"/>
    </source>
</evidence>
<feature type="domain" description="DUF6460" evidence="3">
    <location>
        <begin position="91"/>
        <end position="115"/>
    </location>
</feature>
<dbReference type="Proteomes" id="UP000239504">
    <property type="component" value="Unassembled WGS sequence"/>
</dbReference>
<feature type="transmembrane region" description="Helical" evidence="2">
    <location>
        <begin position="41"/>
        <end position="62"/>
    </location>
</feature>
<keyword evidence="2" id="KW-1133">Transmembrane helix</keyword>
<dbReference type="Pfam" id="PF20061">
    <property type="entry name" value="DUF6460"/>
    <property type="match status" value="1"/>
</dbReference>
<sequence>MHSRSRLDYPSGEGRREREQTMTKQDSLKERLTRGGTGRTIIKLVIASIIVGAVFSFLGIGVREFWSGVFENVKDAVGMLGESFGEIALTVLTYLLIGAGIVVPIWLVMRLLSSRK</sequence>
<feature type="transmembrane region" description="Helical" evidence="2">
    <location>
        <begin position="87"/>
        <end position="109"/>
    </location>
</feature>
<evidence type="ECO:0000259" key="3">
    <source>
        <dbReference type="Pfam" id="PF20061"/>
    </source>
</evidence>
<protein>
    <recommendedName>
        <fullName evidence="3">DUF6460 domain-containing protein</fullName>
    </recommendedName>
</protein>
<feature type="compositionally biased region" description="Basic and acidic residues" evidence="1">
    <location>
        <begin position="13"/>
        <end position="29"/>
    </location>
</feature>
<comment type="caution">
    <text evidence="4">The sequence shown here is derived from an EMBL/GenBank/DDBJ whole genome shotgun (WGS) entry which is preliminary data.</text>
</comment>
<dbReference type="AlphaFoldDB" id="A0A2S7K7N4"/>
<keyword evidence="2" id="KW-0812">Transmembrane</keyword>
<evidence type="ECO:0000313" key="5">
    <source>
        <dbReference type="Proteomes" id="UP000239504"/>
    </source>
</evidence>
<dbReference type="EMBL" id="PJCH01000005">
    <property type="protein sequence ID" value="PQA88527.1"/>
    <property type="molecule type" value="Genomic_DNA"/>
</dbReference>
<feature type="region of interest" description="Disordered" evidence="1">
    <location>
        <begin position="1"/>
        <end position="29"/>
    </location>
</feature>
<keyword evidence="5" id="KW-1185">Reference proteome</keyword>
<evidence type="ECO:0000256" key="1">
    <source>
        <dbReference type="SAM" id="MobiDB-lite"/>
    </source>
</evidence>
<organism evidence="4 5">
    <name type="scientific">Hyphococcus luteus</name>
    <dbReference type="NCBI Taxonomy" id="2058213"/>
    <lineage>
        <taxon>Bacteria</taxon>
        <taxon>Pseudomonadati</taxon>
        <taxon>Pseudomonadota</taxon>
        <taxon>Alphaproteobacteria</taxon>
        <taxon>Parvularculales</taxon>
        <taxon>Parvularculaceae</taxon>
        <taxon>Hyphococcus</taxon>
    </lineage>
</organism>
<dbReference type="InterPro" id="IPR045594">
    <property type="entry name" value="DUF6460"/>
</dbReference>
<accession>A0A2S7K7N4</accession>
<gene>
    <name evidence="4" type="ORF">CW354_09585</name>
</gene>
<reference evidence="4 5" key="1">
    <citation type="submission" date="2017-12" db="EMBL/GenBank/DDBJ databases">
        <authorList>
            <person name="Hurst M.R.H."/>
        </authorList>
    </citation>
    <scope>NUCLEOTIDE SEQUENCE [LARGE SCALE GENOMIC DNA]</scope>
    <source>
        <strain evidence="4 5">SY-3-19</strain>
    </source>
</reference>
<keyword evidence="2" id="KW-0472">Membrane</keyword>
<proteinExistence type="predicted"/>